<dbReference type="PANTHER" id="PTHR40448">
    <property type="entry name" value="TWO-COMPONENT SENSOR HISTIDINE KINASE"/>
    <property type="match status" value="1"/>
</dbReference>
<feature type="transmembrane region" description="Helical" evidence="3">
    <location>
        <begin position="114"/>
        <end position="131"/>
    </location>
</feature>
<feature type="transmembrane region" description="Helical" evidence="3">
    <location>
        <begin position="6"/>
        <end position="26"/>
    </location>
</feature>
<dbReference type="PANTHER" id="PTHR40448:SF1">
    <property type="entry name" value="TWO-COMPONENT SENSOR HISTIDINE KINASE"/>
    <property type="match status" value="1"/>
</dbReference>
<keyword evidence="2" id="KW-0902">Two-component regulatory system</keyword>
<sequence>MIIVLQYALVSFIELFIFMLLWSKFCLKDENNWLKNIFVILIEIIILIIINKTNVYVDFLIRCTSMIIFIKIIYKRSLIRTIVEFIVLSCVNMILQIILISCAHLVGFSYSGKYVMRIVFLLIELICTIIITRCNFSKIAKKVIKLDSKILYYFVINLGLYIILSKFIWEYNKNIILDNLLVYIFIIISMISLNIFLYYYIIKISEDKKVLEVQNMYKPILLDIVEETRRRQHDFKNYLNTINAIVEVSSEKEVKNELRKYIMSLKYSNDIIENIIYIENIIIKAIIYNKLCEADRLNVKFLFNVANNSLDNSLNDYEISDILNNLLDNAFQAVKNATKDKIVILNICEEGNDNIVEVKNSGRTIKPDNIEHIFKRGFSTKKGDNRGYGLFNIKEIAKKRGSDIQLSFEDGYTVFKMSFNQISKRNKNSKRSKISS</sequence>
<dbReference type="SUPFAM" id="SSF55874">
    <property type="entry name" value="ATPase domain of HSP90 chaperone/DNA topoisomerase II/histidine kinase"/>
    <property type="match status" value="1"/>
</dbReference>
<evidence type="ECO:0000256" key="1">
    <source>
        <dbReference type="ARBA" id="ARBA00022777"/>
    </source>
</evidence>
<dbReference type="AlphaFoldDB" id="A0A5N7IMN1"/>
<evidence type="ECO:0000313" key="5">
    <source>
        <dbReference type="EMBL" id="MPQ62253.1"/>
    </source>
</evidence>
<proteinExistence type="predicted"/>
<keyword evidence="1" id="KW-0418">Kinase</keyword>
<feature type="transmembrane region" description="Helical" evidence="3">
    <location>
        <begin position="151"/>
        <end position="169"/>
    </location>
</feature>
<evidence type="ECO:0000313" key="6">
    <source>
        <dbReference type="Proteomes" id="UP000342249"/>
    </source>
</evidence>
<keyword evidence="3" id="KW-1133">Transmembrane helix</keyword>
<feature type="transmembrane region" description="Helical" evidence="3">
    <location>
        <begin position="86"/>
        <end position="108"/>
    </location>
</feature>
<evidence type="ECO:0000256" key="3">
    <source>
        <dbReference type="SAM" id="Phobius"/>
    </source>
</evidence>
<keyword evidence="3" id="KW-0472">Membrane</keyword>
<name>A0A5N7IMN1_9CLOT</name>
<dbReference type="PROSITE" id="PS50109">
    <property type="entry name" value="HIS_KIN"/>
    <property type="match status" value="1"/>
</dbReference>
<feature type="transmembrane region" description="Helical" evidence="3">
    <location>
        <begin position="33"/>
        <end position="50"/>
    </location>
</feature>
<dbReference type="Proteomes" id="UP000342249">
    <property type="component" value="Unassembled WGS sequence"/>
</dbReference>
<dbReference type="EMBL" id="SPSF01000020">
    <property type="protein sequence ID" value="MPQ62253.1"/>
    <property type="molecule type" value="Genomic_DNA"/>
</dbReference>
<evidence type="ECO:0000256" key="2">
    <source>
        <dbReference type="ARBA" id="ARBA00023012"/>
    </source>
</evidence>
<dbReference type="InterPro" id="IPR036890">
    <property type="entry name" value="HATPase_C_sf"/>
</dbReference>
<reference evidence="5 6" key="1">
    <citation type="journal article" date="2019" name="Lett. Appl. Microbiol.">
        <title>A case of 'blown pack' spoilage of vacuum-packaged pork likely associated with Clostridium estertheticum in Canada.</title>
        <authorList>
            <person name="Zhang P."/>
            <person name="Ward P."/>
            <person name="McMullen L.M."/>
            <person name="Yang X."/>
        </authorList>
    </citation>
    <scope>NUCLEOTIDE SEQUENCE [LARGE SCALE GENOMIC DNA]</scope>
    <source>
        <strain evidence="5 6">MA19</strain>
    </source>
</reference>
<dbReference type="Pfam" id="PF02518">
    <property type="entry name" value="HATPase_c"/>
    <property type="match status" value="1"/>
</dbReference>
<dbReference type="GO" id="GO:0042802">
    <property type="term" value="F:identical protein binding"/>
    <property type="evidence" value="ECO:0007669"/>
    <property type="project" value="TreeGrafter"/>
</dbReference>
<dbReference type="InterPro" id="IPR005467">
    <property type="entry name" value="His_kinase_dom"/>
</dbReference>
<dbReference type="GO" id="GO:0016301">
    <property type="term" value="F:kinase activity"/>
    <property type="evidence" value="ECO:0007669"/>
    <property type="project" value="UniProtKB-KW"/>
</dbReference>
<gene>
    <name evidence="5" type="ORF">E4V82_09005</name>
</gene>
<keyword evidence="1" id="KW-0808">Transferase</keyword>
<feature type="transmembrane region" description="Helical" evidence="3">
    <location>
        <begin position="181"/>
        <end position="201"/>
    </location>
</feature>
<dbReference type="Gene3D" id="3.30.565.10">
    <property type="entry name" value="Histidine kinase-like ATPase, C-terminal domain"/>
    <property type="match status" value="1"/>
</dbReference>
<keyword evidence="3" id="KW-0812">Transmembrane</keyword>
<dbReference type="InterPro" id="IPR003594">
    <property type="entry name" value="HATPase_dom"/>
</dbReference>
<comment type="caution">
    <text evidence="5">The sequence shown here is derived from an EMBL/GenBank/DDBJ whole genome shotgun (WGS) entry which is preliminary data.</text>
</comment>
<feature type="domain" description="Histidine kinase" evidence="4">
    <location>
        <begin position="230"/>
        <end position="423"/>
    </location>
</feature>
<accession>A0A5N7IMN1</accession>
<protein>
    <submittedName>
        <fullName evidence="5">GHKL domain-containing protein</fullName>
    </submittedName>
</protein>
<evidence type="ECO:0000259" key="4">
    <source>
        <dbReference type="PROSITE" id="PS50109"/>
    </source>
</evidence>
<dbReference type="GO" id="GO:0000160">
    <property type="term" value="P:phosphorelay signal transduction system"/>
    <property type="evidence" value="ECO:0007669"/>
    <property type="project" value="UniProtKB-KW"/>
</dbReference>
<organism evidence="5 6">
    <name type="scientific">Clostridium estertheticum</name>
    <dbReference type="NCBI Taxonomy" id="238834"/>
    <lineage>
        <taxon>Bacteria</taxon>
        <taxon>Bacillati</taxon>
        <taxon>Bacillota</taxon>
        <taxon>Clostridia</taxon>
        <taxon>Eubacteriales</taxon>
        <taxon>Clostridiaceae</taxon>
        <taxon>Clostridium</taxon>
    </lineage>
</organism>
<dbReference type="SMART" id="SM00387">
    <property type="entry name" value="HATPase_c"/>
    <property type="match status" value="1"/>
</dbReference>